<evidence type="ECO:0000256" key="5">
    <source>
        <dbReference type="ARBA" id="ARBA00023600"/>
    </source>
</evidence>
<proteinExistence type="inferred from homology"/>
<organism evidence="6 7">
    <name type="scientific">Paenibacillus thailandensis</name>
    <dbReference type="NCBI Taxonomy" id="393250"/>
    <lineage>
        <taxon>Bacteria</taxon>
        <taxon>Bacillati</taxon>
        <taxon>Bacillota</taxon>
        <taxon>Bacilli</taxon>
        <taxon>Bacillales</taxon>
        <taxon>Paenibacillaceae</taxon>
        <taxon>Paenibacillus</taxon>
    </lineage>
</organism>
<sequence length="131" mass="14228">MPLVMVCSVSGLLGAVVTFSFGMWTEALTFLLCAMGVDYITGIAAALREGKGLNSGVGFWGLARKGLILLVILLAHRVDVLLQINNMAMGAATYFYITNELISIIENYGRLGLPLPPQLRKIIEVLKEKTK</sequence>
<comment type="subcellular location">
    <subcellularLocation>
        <location evidence="1">Membrane</location>
        <topology evidence="1">Multi-pass membrane protein</topology>
    </subcellularLocation>
</comment>
<protein>
    <submittedName>
        <fullName evidence="6">Holin family protein</fullName>
    </submittedName>
</protein>
<keyword evidence="4" id="KW-0472">Membrane</keyword>
<dbReference type="RefSeq" id="WP_379275045.1">
    <property type="nucleotide sequence ID" value="NZ_JBHUGT010000012.1"/>
</dbReference>
<accession>A0ABW5QZ67</accession>
<keyword evidence="3" id="KW-1133">Transmembrane helix</keyword>
<evidence type="ECO:0000256" key="4">
    <source>
        <dbReference type="ARBA" id="ARBA00023136"/>
    </source>
</evidence>
<comment type="caution">
    <text evidence="6">The sequence shown here is derived from an EMBL/GenBank/DDBJ whole genome shotgun (WGS) entry which is preliminary data.</text>
</comment>
<comment type="similarity">
    <text evidence="5">Belongs to the bacteriophage holin family. Cp-1 holin subfamily.</text>
</comment>
<name>A0ABW5QZ67_9BACL</name>
<evidence type="ECO:0000313" key="6">
    <source>
        <dbReference type="EMBL" id="MFD2661776.1"/>
    </source>
</evidence>
<dbReference type="EMBL" id="JBHUMY010000016">
    <property type="protein sequence ID" value="MFD2661776.1"/>
    <property type="molecule type" value="Genomic_DNA"/>
</dbReference>
<dbReference type="InterPro" id="IPR006480">
    <property type="entry name" value="Phage_holin_4_1"/>
</dbReference>
<keyword evidence="2" id="KW-0812">Transmembrane</keyword>
<evidence type="ECO:0000256" key="1">
    <source>
        <dbReference type="ARBA" id="ARBA00004141"/>
    </source>
</evidence>
<dbReference type="NCBIfam" id="TIGR01593">
    <property type="entry name" value="holin_tox_secr"/>
    <property type="match status" value="1"/>
</dbReference>
<reference evidence="7" key="1">
    <citation type="journal article" date="2019" name="Int. J. Syst. Evol. Microbiol.">
        <title>The Global Catalogue of Microorganisms (GCM) 10K type strain sequencing project: providing services to taxonomists for standard genome sequencing and annotation.</title>
        <authorList>
            <consortium name="The Broad Institute Genomics Platform"/>
            <consortium name="The Broad Institute Genome Sequencing Center for Infectious Disease"/>
            <person name="Wu L."/>
            <person name="Ma J."/>
        </authorList>
    </citation>
    <scope>NUCLEOTIDE SEQUENCE [LARGE SCALE GENOMIC DNA]</scope>
    <source>
        <strain evidence="7">TISTR 1827</strain>
    </source>
</reference>
<evidence type="ECO:0000313" key="7">
    <source>
        <dbReference type="Proteomes" id="UP001597493"/>
    </source>
</evidence>
<gene>
    <name evidence="6" type="ORF">ACFSW5_16095</name>
</gene>
<dbReference type="Pfam" id="PF05105">
    <property type="entry name" value="Phage_holin_4_1"/>
    <property type="match status" value="1"/>
</dbReference>
<dbReference type="Proteomes" id="UP001597493">
    <property type="component" value="Unassembled WGS sequence"/>
</dbReference>
<keyword evidence="7" id="KW-1185">Reference proteome</keyword>
<evidence type="ECO:0000256" key="3">
    <source>
        <dbReference type="ARBA" id="ARBA00022989"/>
    </source>
</evidence>
<evidence type="ECO:0000256" key="2">
    <source>
        <dbReference type="ARBA" id="ARBA00022692"/>
    </source>
</evidence>